<dbReference type="CDD" id="cd06223">
    <property type="entry name" value="PRTases_typeI"/>
    <property type="match status" value="1"/>
</dbReference>
<organism evidence="2 3">
    <name type="scientific">Citrobacter braakii</name>
    <dbReference type="NCBI Taxonomy" id="57706"/>
    <lineage>
        <taxon>Bacteria</taxon>
        <taxon>Pseudomonadati</taxon>
        <taxon>Pseudomonadota</taxon>
        <taxon>Gammaproteobacteria</taxon>
        <taxon>Enterobacterales</taxon>
        <taxon>Enterobacteriaceae</taxon>
        <taxon>Citrobacter</taxon>
        <taxon>Citrobacter freundii complex</taxon>
    </lineage>
</organism>
<accession>A0A8I0G7F9</accession>
<dbReference type="InterPro" id="IPR029057">
    <property type="entry name" value="PRTase-like"/>
</dbReference>
<dbReference type="PANTHER" id="PTHR47505">
    <property type="entry name" value="DNA UTILIZATION PROTEIN YHGH"/>
    <property type="match status" value="1"/>
</dbReference>
<reference evidence="2" key="1">
    <citation type="submission" date="2020-09" db="EMBL/GenBank/DDBJ databases">
        <title>Characterization of IncC plasmids in Enterobacterales of food-producing animals originating from China.</title>
        <authorList>
            <person name="Zhang Y."/>
            <person name="Lei C.-W."/>
        </authorList>
    </citation>
    <scope>NUCLEOTIDE SEQUENCE</scope>
    <source>
        <strain evidence="2">CC1</strain>
    </source>
</reference>
<comment type="caution">
    <text evidence="2">The sequence shown here is derived from an EMBL/GenBank/DDBJ whole genome shotgun (WGS) entry which is preliminary data.</text>
</comment>
<dbReference type="Proteomes" id="UP000605024">
    <property type="component" value="Unassembled WGS sequence"/>
</dbReference>
<proteinExistence type="inferred from homology"/>
<sequence length="195" mass="21580">MVKINPIKIEGRWNSGVALDLHTTSSTPIGYNEFGYMQFDTVRPEIAELLYRLKNRADKDAAGPIIETAVNFLTAHRDKFDSIVPVPPSHQRALQPVIVLAEGIGAALCIPVLSCITTTRPTTQLKNVTDSEERKKQVEGLYQVDATQTRGRRILLFDDLYRSGTTMNSITELLLDAGQATTVNAVTITKTRSNH</sequence>
<gene>
    <name evidence="2" type="ORF">ID160_18550</name>
</gene>
<evidence type="ECO:0000313" key="3">
    <source>
        <dbReference type="Proteomes" id="UP000605024"/>
    </source>
</evidence>
<dbReference type="EMBL" id="JACXSK010000012">
    <property type="protein sequence ID" value="MBD3124673.1"/>
    <property type="molecule type" value="Genomic_DNA"/>
</dbReference>
<dbReference type="InterPro" id="IPR051910">
    <property type="entry name" value="ComF/GntX_DNA_util-trans"/>
</dbReference>
<dbReference type="PANTHER" id="PTHR47505:SF1">
    <property type="entry name" value="DNA UTILIZATION PROTEIN YHGH"/>
    <property type="match status" value="1"/>
</dbReference>
<dbReference type="AlphaFoldDB" id="A0A8I0G7F9"/>
<dbReference type="Gene3D" id="3.40.50.2020">
    <property type="match status" value="1"/>
</dbReference>
<evidence type="ECO:0000256" key="1">
    <source>
        <dbReference type="ARBA" id="ARBA00008007"/>
    </source>
</evidence>
<evidence type="ECO:0000313" key="2">
    <source>
        <dbReference type="EMBL" id="MBD3124673.1"/>
    </source>
</evidence>
<comment type="similarity">
    <text evidence="1">Belongs to the ComF/GntX family.</text>
</comment>
<dbReference type="InterPro" id="IPR000836">
    <property type="entry name" value="PRTase_dom"/>
</dbReference>
<protein>
    <submittedName>
        <fullName evidence="2">ComF family protein</fullName>
    </submittedName>
</protein>
<dbReference type="SUPFAM" id="SSF53271">
    <property type="entry name" value="PRTase-like"/>
    <property type="match status" value="1"/>
</dbReference>
<name>A0A8I0G7F9_CITBR</name>